<gene>
    <name evidence="3" type="ORF">COI98_08790</name>
</gene>
<dbReference type="Pfam" id="PF17997">
    <property type="entry name" value="Cry1Ac_D5"/>
    <property type="match status" value="2"/>
</dbReference>
<evidence type="ECO:0000313" key="4">
    <source>
        <dbReference type="Proteomes" id="UP000224413"/>
    </source>
</evidence>
<feature type="domain" description="Pesticidal crystal protein Cry" evidence="1">
    <location>
        <begin position="70"/>
        <end position="165"/>
    </location>
</feature>
<reference evidence="3 4" key="1">
    <citation type="submission" date="2017-09" db="EMBL/GenBank/DDBJ databases">
        <title>Large-scale bioinformatics analysis of Bacillus genomes uncovers conserved roles of natural products in bacterial physiology.</title>
        <authorList>
            <consortium name="Agbiome Team Llc"/>
            <person name="Bleich R.M."/>
            <person name="Grubbs K.J."/>
            <person name="Santa Maria K.C."/>
            <person name="Allen S.E."/>
            <person name="Farag S."/>
            <person name="Shank E.A."/>
            <person name="Bowers A."/>
        </authorList>
    </citation>
    <scope>NUCLEOTIDE SEQUENCE [LARGE SCALE GENOMIC DNA]</scope>
    <source>
        <strain evidence="3 4">AFS083741</strain>
    </source>
</reference>
<dbReference type="Pfam" id="PF21463">
    <property type="entry name" value="Cry1Ac_dom-VII"/>
    <property type="match status" value="1"/>
</dbReference>
<name>A0A9X7A0B1_BACCE</name>
<dbReference type="EMBL" id="NUWJ01000073">
    <property type="protein sequence ID" value="PFK21662.1"/>
    <property type="molecule type" value="Genomic_DNA"/>
</dbReference>
<sequence>MNQDVTRAREAVNTLFLNDALQLKVTDYQVDQAAKLVECISDPIYTKEKMCLLEQVKLAKRLSRTRNLLNYGDFESPKWWEENGWKTSTYVSVRSDNPIFTGRYLHLPSAYQPQFSNRIFPTYAYQKIEESKLKPYTRYSLRAFIGNSTDLEVFAIRYDKDVHKKICVPNDIIPTNPCTGEYLLKQNCHPVVTNQVIPQNTFYDSCGNGSHRIIQQTSTVCTDPHEWQCHIDTGELDMIQNLGIWVGFKIGTTDGIATIDNVEVVEVGPLTGDALTRMKKREQRWQKKWAEKQMRIERDVQAANQAIQALFTDSNQNQLQSTITLKQILEAETWVEQIPYVYNPFLVGAIPVVPGETYDIFQQLAITIGIARGLYTQRNLVRNGDFTAGLANWNATEGAEVQQIGNISVLKLSDWSATVSQHVCVKPEHSYLLRVTARKEDTGEGYVTISDGTIDNTETLNFTVEEGTTSIMNYASNPYETNAYPNNITNNQKMGCGCYDNYRCCHNNDEYPIMEQNTLDLSNYITKTVEIFPETNHVCIEIGETAGTFEVASIELIAIECECE</sequence>
<protein>
    <recommendedName>
        <fullName evidence="5">Pesticidal crystal protein Cry domain-containing protein</fullName>
    </recommendedName>
</protein>
<evidence type="ECO:0000259" key="2">
    <source>
        <dbReference type="Pfam" id="PF21463"/>
    </source>
</evidence>
<proteinExistence type="predicted"/>
<dbReference type="InterPro" id="IPR041587">
    <property type="entry name" value="Cry_V"/>
</dbReference>
<dbReference type="SUPFAM" id="SSF49785">
    <property type="entry name" value="Galactose-binding domain-like"/>
    <property type="match status" value="1"/>
</dbReference>
<evidence type="ECO:0000259" key="1">
    <source>
        <dbReference type="Pfam" id="PF17997"/>
    </source>
</evidence>
<dbReference type="Gene3D" id="2.60.120.260">
    <property type="entry name" value="Galactose-binding domain-like"/>
    <property type="match status" value="1"/>
</dbReference>
<feature type="domain" description="Pesticidal crystal protein Cry" evidence="1">
    <location>
        <begin position="209"/>
        <end position="268"/>
    </location>
</feature>
<dbReference type="InterPro" id="IPR048645">
    <property type="entry name" value="Cry1Ac-like_dom-VII"/>
</dbReference>
<dbReference type="Proteomes" id="UP000224413">
    <property type="component" value="Unassembled WGS sequence"/>
</dbReference>
<dbReference type="RefSeq" id="WP_098583122.1">
    <property type="nucleotide sequence ID" value="NZ_NUWJ01000073.1"/>
</dbReference>
<dbReference type="InterPro" id="IPR008979">
    <property type="entry name" value="Galactose-bd-like_sf"/>
</dbReference>
<feature type="domain" description="Cry1Ac-like" evidence="2">
    <location>
        <begin position="385"/>
        <end position="463"/>
    </location>
</feature>
<evidence type="ECO:0008006" key="5">
    <source>
        <dbReference type="Google" id="ProtNLM"/>
    </source>
</evidence>
<comment type="caution">
    <text evidence="3">The sequence shown here is derived from an EMBL/GenBank/DDBJ whole genome shotgun (WGS) entry which is preliminary data.</text>
</comment>
<evidence type="ECO:0000313" key="3">
    <source>
        <dbReference type="EMBL" id="PFK21662.1"/>
    </source>
</evidence>
<accession>A0A9X7A0B1</accession>
<dbReference type="AlphaFoldDB" id="A0A9X7A0B1"/>
<organism evidence="3 4">
    <name type="scientific">Bacillus cereus</name>
    <dbReference type="NCBI Taxonomy" id="1396"/>
    <lineage>
        <taxon>Bacteria</taxon>
        <taxon>Bacillati</taxon>
        <taxon>Bacillota</taxon>
        <taxon>Bacilli</taxon>
        <taxon>Bacillales</taxon>
        <taxon>Bacillaceae</taxon>
        <taxon>Bacillus</taxon>
        <taxon>Bacillus cereus group</taxon>
    </lineage>
</organism>